<reference evidence="1 2" key="1">
    <citation type="submission" date="2019-10" db="EMBL/GenBank/DDBJ databases">
        <title>Genome sequence of Azospirillum melinis.</title>
        <authorList>
            <person name="Ambrosini A."/>
            <person name="Sant'Anna F.H."/>
            <person name="Cassan F.D."/>
            <person name="Souza E.M."/>
            <person name="Passaglia L.M.P."/>
        </authorList>
    </citation>
    <scope>NUCLEOTIDE SEQUENCE [LARGE SCALE GENOMIC DNA]</scope>
    <source>
        <strain evidence="1 2">TMCY0552</strain>
    </source>
</reference>
<comment type="caution">
    <text evidence="1">The sequence shown here is derived from an EMBL/GenBank/DDBJ whole genome shotgun (WGS) entry which is preliminary data.</text>
</comment>
<evidence type="ECO:0000313" key="1">
    <source>
        <dbReference type="EMBL" id="NUB01128.1"/>
    </source>
</evidence>
<dbReference type="RefSeq" id="WP_174472225.1">
    <property type="nucleotide sequence ID" value="NZ_JAGINN010000001.1"/>
</dbReference>
<dbReference type="EMBL" id="WHOS01000022">
    <property type="protein sequence ID" value="NUB01128.1"/>
    <property type="molecule type" value="Genomic_DNA"/>
</dbReference>
<organism evidence="1 2">
    <name type="scientific">Azospirillum melinis</name>
    <dbReference type="NCBI Taxonomy" id="328839"/>
    <lineage>
        <taxon>Bacteria</taxon>
        <taxon>Pseudomonadati</taxon>
        <taxon>Pseudomonadota</taxon>
        <taxon>Alphaproteobacteria</taxon>
        <taxon>Rhodospirillales</taxon>
        <taxon>Azospirillaceae</taxon>
        <taxon>Azospirillum</taxon>
    </lineage>
</organism>
<dbReference type="Proteomes" id="UP000605086">
    <property type="component" value="Unassembled WGS sequence"/>
</dbReference>
<evidence type="ECO:0000313" key="2">
    <source>
        <dbReference type="Proteomes" id="UP000605086"/>
    </source>
</evidence>
<proteinExistence type="predicted"/>
<sequence>MSKRLELEALRADLAAVESIIANLDAEDFVAKLSFEARRDELLHEIKKIDHRADTLASVAIFFQGKPVLGSRAIDAEFASNAVAMYQDIVSKKLAVKETGGLAQRGPIPVRNASKLNIVDIVHGSFGFVLEEDDENGVPLFNSSLRDVVSEAGTVVEKFSSNNDEDFSRELEEIDQRLFSSVKKFYRHLHDNEASIRLVENDSERKIDKYGVERAYRRVMEADVSEDVVQIDGVLLGVTPISRRFDMRRIDVKDVITGKVGPLFSLEYLRRIEKDEQFIGRMWRATLNRKTVVRPGGRETHSYTLVSLDQI</sequence>
<protein>
    <submittedName>
        <fullName evidence="1">Uncharacterized protein</fullName>
    </submittedName>
</protein>
<name>A0ABX2KBZ2_9PROT</name>
<gene>
    <name evidence="1" type="ORF">GBZ48_17785</name>
</gene>
<accession>A0ABX2KBZ2</accession>
<keyword evidence="2" id="KW-1185">Reference proteome</keyword>